<feature type="compositionally biased region" description="Pro residues" evidence="1">
    <location>
        <begin position="41"/>
        <end position="61"/>
    </location>
</feature>
<organism evidence="2 3">
    <name type="scientific">Hypholoma sublateritium (strain FD-334 SS-4)</name>
    <dbReference type="NCBI Taxonomy" id="945553"/>
    <lineage>
        <taxon>Eukaryota</taxon>
        <taxon>Fungi</taxon>
        <taxon>Dikarya</taxon>
        <taxon>Basidiomycota</taxon>
        <taxon>Agaricomycotina</taxon>
        <taxon>Agaricomycetes</taxon>
        <taxon>Agaricomycetidae</taxon>
        <taxon>Agaricales</taxon>
        <taxon>Agaricineae</taxon>
        <taxon>Strophariaceae</taxon>
        <taxon>Hypholoma</taxon>
    </lineage>
</organism>
<gene>
    <name evidence="2" type="ORF">HYPSUDRAFT_210416</name>
</gene>
<dbReference type="EMBL" id="KN818172">
    <property type="protein sequence ID" value="KJA12537.1"/>
    <property type="molecule type" value="Genomic_DNA"/>
</dbReference>
<dbReference type="Proteomes" id="UP000054270">
    <property type="component" value="Unassembled WGS sequence"/>
</dbReference>
<evidence type="ECO:0000256" key="1">
    <source>
        <dbReference type="SAM" id="MobiDB-lite"/>
    </source>
</evidence>
<evidence type="ECO:0000313" key="3">
    <source>
        <dbReference type="Proteomes" id="UP000054270"/>
    </source>
</evidence>
<accession>A0A0D2KD71</accession>
<name>A0A0D2KD71_HYPSF</name>
<sequence>MPCFPVETEPIVVHPPIAESSERPRRENRRLPMRYRVEPPTQLPCLPPPDSITPSTFPPMTPTQKRSSH</sequence>
<evidence type="ECO:0000313" key="2">
    <source>
        <dbReference type="EMBL" id="KJA12537.1"/>
    </source>
</evidence>
<feature type="region of interest" description="Disordered" evidence="1">
    <location>
        <begin position="15"/>
        <end position="69"/>
    </location>
</feature>
<reference evidence="3" key="1">
    <citation type="submission" date="2014-04" db="EMBL/GenBank/DDBJ databases">
        <title>Evolutionary Origins and Diversification of the Mycorrhizal Mutualists.</title>
        <authorList>
            <consortium name="DOE Joint Genome Institute"/>
            <consortium name="Mycorrhizal Genomics Consortium"/>
            <person name="Kohler A."/>
            <person name="Kuo A."/>
            <person name="Nagy L.G."/>
            <person name="Floudas D."/>
            <person name="Copeland A."/>
            <person name="Barry K.W."/>
            <person name="Cichocki N."/>
            <person name="Veneault-Fourrey C."/>
            <person name="LaButti K."/>
            <person name="Lindquist E.A."/>
            <person name="Lipzen A."/>
            <person name="Lundell T."/>
            <person name="Morin E."/>
            <person name="Murat C."/>
            <person name="Riley R."/>
            <person name="Ohm R."/>
            <person name="Sun H."/>
            <person name="Tunlid A."/>
            <person name="Henrissat B."/>
            <person name="Grigoriev I.V."/>
            <person name="Hibbett D.S."/>
            <person name="Martin F."/>
        </authorList>
    </citation>
    <scope>NUCLEOTIDE SEQUENCE [LARGE SCALE GENOMIC DNA]</scope>
    <source>
        <strain evidence="3">FD-334 SS-4</strain>
    </source>
</reference>
<proteinExistence type="predicted"/>
<protein>
    <submittedName>
        <fullName evidence="2">Uncharacterized protein</fullName>
    </submittedName>
</protein>
<dbReference type="AlphaFoldDB" id="A0A0D2KD71"/>
<keyword evidence="3" id="KW-1185">Reference proteome</keyword>